<proteinExistence type="inferred from homology"/>
<dbReference type="CDD" id="cd06558">
    <property type="entry name" value="crotonase-like"/>
    <property type="match status" value="1"/>
</dbReference>
<dbReference type="GO" id="GO:0006635">
    <property type="term" value="P:fatty acid beta-oxidation"/>
    <property type="evidence" value="ECO:0007669"/>
    <property type="project" value="TreeGrafter"/>
</dbReference>
<keyword evidence="20" id="KW-1185">Reference proteome</keyword>
<dbReference type="InterPro" id="IPR001753">
    <property type="entry name" value="Enoyl-CoA_hydra/iso"/>
</dbReference>
<comment type="subunit">
    <text evidence="4">Homotrimer.</text>
</comment>
<evidence type="ECO:0000256" key="8">
    <source>
        <dbReference type="ARBA" id="ARBA00023098"/>
    </source>
</evidence>
<evidence type="ECO:0000256" key="11">
    <source>
        <dbReference type="ARBA" id="ARBA00050938"/>
    </source>
</evidence>
<evidence type="ECO:0000256" key="9">
    <source>
        <dbReference type="ARBA" id="ARBA00023128"/>
    </source>
</evidence>
<evidence type="ECO:0000256" key="3">
    <source>
        <dbReference type="ARBA" id="ARBA00005254"/>
    </source>
</evidence>
<accession>A0AAW0ENV1</accession>
<dbReference type="PANTHER" id="PTHR11941:SF45">
    <property type="entry name" value="ENOYL-COA DELTA ISOMERASE 1, MITOCHONDRIAL"/>
    <property type="match status" value="1"/>
</dbReference>
<dbReference type="InterPro" id="IPR018376">
    <property type="entry name" value="Enoyl-CoA_hyd/isom_CS"/>
</dbReference>
<evidence type="ECO:0000256" key="15">
    <source>
        <dbReference type="ARBA" id="ARBA00056147"/>
    </source>
</evidence>
<keyword evidence="6" id="KW-0809">Transit peptide</keyword>
<dbReference type="Proteomes" id="UP001430356">
    <property type="component" value="Unassembled WGS sequence"/>
</dbReference>
<name>A0AAW0ENV1_9TRYP</name>
<comment type="function">
    <text evidence="15">Key enzyme of fatty acid beta-oxidation. Able to isomerize both 3-cis (3Z) and 3-trans (3E) double bonds into the 2-trans (2E) form in a range of enoyl-CoA species, with a preference for (3Z)-enoyl-CoAs over (3E)-enoyl-CoAs. The catalytic efficiency of this enzyme is not affected by the fatty acyl chain length.</text>
</comment>
<evidence type="ECO:0000313" key="19">
    <source>
        <dbReference type="EMBL" id="KAK7195331.1"/>
    </source>
</evidence>
<keyword evidence="8" id="KW-0443">Lipid metabolism</keyword>
<dbReference type="GO" id="GO:0005759">
    <property type="term" value="C:mitochondrial matrix"/>
    <property type="evidence" value="ECO:0007669"/>
    <property type="project" value="UniProtKB-SubCell"/>
</dbReference>
<evidence type="ECO:0000256" key="12">
    <source>
        <dbReference type="ARBA" id="ARBA00051293"/>
    </source>
</evidence>
<evidence type="ECO:0000256" key="17">
    <source>
        <dbReference type="ARBA" id="ARBA00083575"/>
    </source>
</evidence>
<evidence type="ECO:0000256" key="16">
    <source>
        <dbReference type="ARBA" id="ARBA00068317"/>
    </source>
</evidence>
<comment type="similarity">
    <text evidence="3 18">Belongs to the enoyl-CoA hydratase/isomerase family.</text>
</comment>
<comment type="subcellular location">
    <subcellularLocation>
        <location evidence="1">Mitochondrion matrix</location>
    </subcellularLocation>
</comment>
<comment type="catalytic activity">
    <reaction evidence="12">
        <text>(2E)-tetradecenoyl-CoA = (3Z)-tetradecenoyl-CoA</text>
        <dbReference type="Rhea" id="RHEA:29847"/>
        <dbReference type="ChEBI" id="CHEBI:61405"/>
        <dbReference type="ChEBI" id="CHEBI:61968"/>
    </reaction>
    <physiologicalReaction direction="right-to-left" evidence="12">
        <dbReference type="Rhea" id="RHEA:29849"/>
    </physiologicalReaction>
</comment>
<dbReference type="Pfam" id="PF00378">
    <property type="entry name" value="ECH_1"/>
    <property type="match status" value="1"/>
</dbReference>
<dbReference type="EMBL" id="JAECZO010000052">
    <property type="protein sequence ID" value="KAK7195331.1"/>
    <property type="molecule type" value="Genomic_DNA"/>
</dbReference>
<gene>
    <name evidence="19" type="ORF">NESM_000459500</name>
</gene>
<dbReference type="FunFam" id="3.90.226.10:FF:000034">
    <property type="entry name" value="Enoyl-CoA delta isomerase 1"/>
    <property type="match status" value="1"/>
</dbReference>
<evidence type="ECO:0000256" key="1">
    <source>
        <dbReference type="ARBA" id="ARBA00004305"/>
    </source>
</evidence>
<evidence type="ECO:0000256" key="7">
    <source>
        <dbReference type="ARBA" id="ARBA00022990"/>
    </source>
</evidence>
<dbReference type="SUPFAM" id="SSF52096">
    <property type="entry name" value="ClpP/crotonase"/>
    <property type="match status" value="1"/>
</dbReference>
<dbReference type="Gene3D" id="3.90.226.10">
    <property type="entry name" value="2-enoyl-CoA Hydratase, Chain A, domain 1"/>
    <property type="match status" value="1"/>
</dbReference>
<evidence type="ECO:0000313" key="20">
    <source>
        <dbReference type="Proteomes" id="UP001430356"/>
    </source>
</evidence>
<evidence type="ECO:0000256" key="4">
    <source>
        <dbReference type="ARBA" id="ARBA00011233"/>
    </source>
</evidence>
<dbReference type="Gene3D" id="6.10.250.170">
    <property type="match status" value="1"/>
</dbReference>
<dbReference type="PROSITE" id="PS00166">
    <property type="entry name" value="ENOYL_COA_HYDRATASE"/>
    <property type="match status" value="1"/>
</dbReference>
<evidence type="ECO:0000256" key="5">
    <source>
        <dbReference type="ARBA" id="ARBA00022832"/>
    </source>
</evidence>
<keyword evidence="5" id="KW-0276">Fatty acid metabolism</keyword>
<comment type="catalytic activity">
    <reaction evidence="11">
        <text>(3Z)-decenoyl-CoA = (2E)-decenoyl-CoA</text>
        <dbReference type="Rhea" id="RHEA:77195"/>
        <dbReference type="ChEBI" id="CHEBI:61406"/>
        <dbReference type="ChEBI" id="CHEBI:195601"/>
    </reaction>
    <physiologicalReaction direction="left-to-right" evidence="11">
        <dbReference type="Rhea" id="RHEA:77196"/>
    </physiologicalReaction>
</comment>
<evidence type="ECO:0000256" key="13">
    <source>
        <dbReference type="ARBA" id="ARBA00052376"/>
    </source>
</evidence>
<protein>
    <recommendedName>
        <fullName evidence="16">Enoyl-CoA delta isomerase 1, mitochondrial</fullName>
    </recommendedName>
    <alternativeName>
        <fullName evidence="17">3,2-trans-enoyl-CoA isomerase</fullName>
    </alternativeName>
</protein>
<evidence type="ECO:0000256" key="10">
    <source>
        <dbReference type="ARBA" id="ARBA00023235"/>
    </source>
</evidence>
<keyword evidence="9" id="KW-0496">Mitochondrion</keyword>
<dbReference type="AlphaFoldDB" id="A0AAW0ENV1"/>
<dbReference type="PANTHER" id="PTHR11941">
    <property type="entry name" value="ENOYL-COA HYDRATASE-RELATED"/>
    <property type="match status" value="1"/>
</dbReference>
<comment type="pathway">
    <text evidence="2">Lipid metabolism; fatty acid beta-oxidation.</text>
</comment>
<reference evidence="19 20" key="1">
    <citation type="journal article" date="2021" name="MBio">
        <title>A New Model Trypanosomatid, Novymonas esmeraldas: Genomic Perception of Its 'Candidatus Pandoraea novymonadis' Endosymbiont.</title>
        <authorList>
            <person name="Zakharova A."/>
            <person name="Saura A."/>
            <person name="Butenko A."/>
            <person name="Podesvova L."/>
            <person name="Warmusova S."/>
            <person name="Kostygov A.Y."/>
            <person name="Nenarokova A."/>
            <person name="Lukes J."/>
            <person name="Opperdoes F.R."/>
            <person name="Yurchenko V."/>
        </authorList>
    </citation>
    <scope>NUCLEOTIDE SEQUENCE [LARGE SCALE GENOMIC DNA]</scope>
    <source>
        <strain evidence="19 20">E262AT.01</strain>
    </source>
</reference>
<evidence type="ECO:0000256" key="2">
    <source>
        <dbReference type="ARBA" id="ARBA00005005"/>
    </source>
</evidence>
<evidence type="ECO:0000256" key="6">
    <source>
        <dbReference type="ARBA" id="ARBA00022946"/>
    </source>
</evidence>
<comment type="caution">
    <text evidence="19">The sequence shown here is derived from an EMBL/GenBank/DDBJ whole genome shotgun (WGS) entry which is preliminary data.</text>
</comment>
<keyword evidence="10" id="KW-0413">Isomerase</keyword>
<evidence type="ECO:0000256" key="18">
    <source>
        <dbReference type="RuleBase" id="RU003707"/>
    </source>
</evidence>
<sequence length="317" mass="34146">MRRHIVCASSTRRIVGDAVACAPLQPSQRRCLSQSTDNGRATTGAAAAPRFLKLSTSEDGITTLQLARPSVNSLSVAFLGEINACLQHLSTAPATKAVILSSAMPGVFSAGLDLSEVYNPEREQLEALWYALQDMWIHLNSFPLPIVAAVTGSAPGGGCVMAMGCDYRVMARGPKGTAGNKLYRLGLNEVQVGLGLPAWIAAAYEALMGQRVAERLALMGDLLTADEAVQVQLIDEVAADEDAAMAAAHRQIQRFVTVPQKARAMARATMRRKALQPLATEQDRAMDTARFVDSIMDPTVQKNVGEYLEHLKSRSRR</sequence>
<comment type="catalytic activity">
    <reaction evidence="14">
        <text>(3Z)-octenoyl-CoA = (2E)-octenoyl-CoA</text>
        <dbReference type="Rhea" id="RHEA:46044"/>
        <dbReference type="ChEBI" id="CHEBI:62242"/>
        <dbReference type="ChEBI" id="CHEBI:85640"/>
    </reaction>
    <physiologicalReaction direction="left-to-right" evidence="14">
        <dbReference type="Rhea" id="RHEA:46045"/>
    </physiologicalReaction>
</comment>
<dbReference type="InterPro" id="IPR029045">
    <property type="entry name" value="ClpP/crotonase-like_dom_sf"/>
</dbReference>
<organism evidence="19 20">
    <name type="scientific">Novymonas esmeraldas</name>
    <dbReference type="NCBI Taxonomy" id="1808958"/>
    <lineage>
        <taxon>Eukaryota</taxon>
        <taxon>Discoba</taxon>
        <taxon>Euglenozoa</taxon>
        <taxon>Kinetoplastea</taxon>
        <taxon>Metakinetoplastina</taxon>
        <taxon>Trypanosomatida</taxon>
        <taxon>Trypanosomatidae</taxon>
        <taxon>Novymonas</taxon>
    </lineage>
</organism>
<comment type="catalytic activity">
    <reaction evidence="13">
        <text>(3Z)-dodecenoyl-CoA = (2E)-dodecenoyl-CoA</text>
        <dbReference type="Rhea" id="RHEA:23716"/>
        <dbReference type="ChEBI" id="CHEBI:57330"/>
        <dbReference type="ChEBI" id="CHEBI:58543"/>
        <dbReference type="EC" id="5.3.3.8"/>
    </reaction>
    <physiologicalReaction direction="left-to-right" evidence="13">
        <dbReference type="Rhea" id="RHEA:23717"/>
    </physiologicalReaction>
</comment>
<keyword evidence="7" id="KW-0007">Acetylation</keyword>
<evidence type="ECO:0000256" key="14">
    <source>
        <dbReference type="ARBA" id="ARBA00052542"/>
    </source>
</evidence>
<dbReference type="GO" id="GO:0004165">
    <property type="term" value="F:delta(3)-delta(2)-enoyl-CoA isomerase activity"/>
    <property type="evidence" value="ECO:0007669"/>
    <property type="project" value="UniProtKB-EC"/>
</dbReference>